<dbReference type="InterPro" id="IPR006680">
    <property type="entry name" value="Amidohydro-rel"/>
</dbReference>
<reference evidence="4" key="1">
    <citation type="submission" date="2016-10" db="EMBL/GenBank/DDBJ databases">
        <authorList>
            <person name="Varghese N."/>
            <person name="Submissions S."/>
        </authorList>
    </citation>
    <scope>NUCLEOTIDE SEQUENCE [LARGE SCALE GENOMIC DNA]</scope>
    <source>
        <strain evidence="4">DSM 25329</strain>
    </source>
</reference>
<sequence>MVRRLIFILGLMCAQTGFAQGPVSNVDRDIVFKSVNVIPMDRETVLKDQTVVVRNGKIVSIGTNAKTAGNALVVDAKGKYLVPGWSEMHAHVPAIEDFGPMKDVLTLYLANGITTIRGMLGNSKHLELREKVRSGEVLGPNFYTTGPAFSGQTVKTAARGIEMVKEEKAAGYDYLKLLPGLTKETFPGIAKTSKELGIGMVGHVSFAVGVWAAIDAGYSSIDHLDGFVEAIVPGTDTLAEQETGLFGTWIAYAADTTRIPKLIKGLKDKNIRVVPTQAIAERWLSPLPASAYENDPELKYMTADEKKNWLNAKSSYVNNPKFNKERAEAFVNIRRKLILACQKGGVQLMLGCDAPQVLNVPGFATHHELKYLVDAGLTPYEALRTGTVNVASYLNKPNSGSIKAGNVSDLVLLAANPLENIGNTKTIEGVMIGTKWLPRTFLDSELKKIEK</sequence>
<dbReference type="Gene3D" id="2.30.40.10">
    <property type="entry name" value="Urease, subunit C, domain 1"/>
    <property type="match status" value="2"/>
</dbReference>
<dbReference type="PANTHER" id="PTHR43135:SF3">
    <property type="entry name" value="ALPHA-D-RIBOSE 1-METHYLPHOSPHONATE 5-TRIPHOSPHATE DIPHOSPHATASE"/>
    <property type="match status" value="1"/>
</dbReference>
<accession>A0A1G6XE53</accession>
<dbReference type="EMBL" id="FNAN01000002">
    <property type="protein sequence ID" value="SDD76053.1"/>
    <property type="molecule type" value="Genomic_DNA"/>
</dbReference>
<feature type="domain" description="Amidohydrolase-related" evidence="2">
    <location>
        <begin position="101"/>
        <end position="436"/>
    </location>
</feature>
<evidence type="ECO:0000313" key="4">
    <source>
        <dbReference type="Proteomes" id="UP000198748"/>
    </source>
</evidence>
<dbReference type="SUPFAM" id="SSF51556">
    <property type="entry name" value="Metallo-dependent hydrolases"/>
    <property type="match status" value="1"/>
</dbReference>
<evidence type="ECO:0000256" key="1">
    <source>
        <dbReference type="SAM" id="SignalP"/>
    </source>
</evidence>
<feature type="chain" id="PRO_5011792455" evidence="1">
    <location>
        <begin position="20"/>
        <end position="451"/>
    </location>
</feature>
<keyword evidence="4" id="KW-1185">Reference proteome</keyword>
<dbReference type="PANTHER" id="PTHR43135">
    <property type="entry name" value="ALPHA-D-RIBOSE 1-METHYLPHOSPHONATE 5-TRIPHOSPHATE DIPHOSPHATASE"/>
    <property type="match status" value="1"/>
</dbReference>
<dbReference type="InterPro" id="IPR011059">
    <property type="entry name" value="Metal-dep_hydrolase_composite"/>
</dbReference>
<gene>
    <name evidence="3" type="ORF">SAMN04487996_102130</name>
</gene>
<organism evidence="3 4">
    <name type="scientific">Dyadobacter soli</name>
    <dbReference type="NCBI Taxonomy" id="659014"/>
    <lineage>
        <taxon>Bacteria</taxon>
        <taxon>Pseudomonadati</taxon>
        <taxon>Bacteroidota</taxon>
        <taxon>Cytophagia</taxon>
        <taxon>Cytophagales</taxon>
        <taxon>Spirosomataceae</taxon>
        <taxon>Dyadobacter</taxon>
    </lineage>
</organism>
<dbReference type="InterPro" id="IPR051781">
    <property type="entry name" value="Metallo-dep_Hydrolase"/>
</dbReference>
<evidence type="ECO:0000313" key="3">
    <source>
        <dbReference type="EMBL" id="SDD76053.1"/>
    </source>
</evidence>
<dbReference type="Gene3D" id="3.40.50.10910">
    <property type="entry name" value="Amidohydrolase"/>
    <property type="match status" value="1"/>
</dbReference>
<feature type="signal peptide" evidence="1">
    <location>
        <begin position="1"/>
        <end position="19"/>
    </location>
</feature>
<dbReference type="Proteomes" id="UP000198748">
    <property type="component" value="Unassembled WGS sequence"/>
</dbReference>
<dbReference type="GO" id="GO:0016810">
    <property type="term" value="F:hydrolase activity, acting on carbon-nitrogen (but not peptide) bonds"/>
    <property type="evidence" value="ECO:0007669"/>
    <property type="project" value="InterPro"/>
</dbReference>
<dbReference type="Gene3D" id="3.30.110.90">
    <property type="entry name" value="Amidohydrolase"/>
    <property type="match status" value="2"/>
</dbReference>
<dbReference type="OrthoDB" id="9797498at2"/>
<dbReference type="Gene3D" id="1.20.58.520">
    <property type="entry name" value="Amidohydrolase"/>
    <property type="match status" value="2"/>
</dbReference>
<proteinExistence type="predicted"/>
<dbReference type="RefSeq" id="WP_090146534.1">
    <property type="nucleotide sequence ID" value="NZ_FNAN01000002.1"/>
</dbReference>
<name>A0A1G6XE53_9BACT</name>
<protein>
    <submittedName>
        <fullName evidence="3">Imidazolonepropionase</fullName>
    </submittedName>
</protein>
<dbReference type="Pfam" id="PF01979">
    <property type="entry name" value="Amidohydro_1"/>
    <property type="match status" value="1"/>
</dbReference>
<evidence type="ECO:0000259" key="2">
    <source>
        <dbReference type="Pfam" id="PF01979"/>
    </source>
</evidence>
<keyword evidence="1" id="KW-0732">Signal</keyword>
<dbReference type="SUPFAM" id="SSF51338">
    <property type="entry name" value="Composite domain of metallo-dependent hydrolases"/>
    <property type="match status" value="1"/>
</dbReference>
<dbReference type="InterPro" id="IPR032466">
    <property type="entry name" value="Metal_Hydrolase"/>
</dbReference>
<dbReference type="STRING" id="659014.SAMN04487996_102130"/>
<dbReference type="AlphaFoldDB" id="A0A1G6XE53"/>